<dbReference type="STRING" id="758847.LSS_06499"/>
<keyword evidence="1" id="KW-1133">Transmembrane helix</keyword>
<evidence type="ECO:0000256" key="1">
    <source>
        <dbReference type="SAM" id="Phobius"/>
    </source>
</evidence>
<name>K8Y1W0_9LEPT</name>
<keyword evidence="1" id="KW-0472">Membrane</keyword>
<feature type="transmembrane region" description="Helical" evidence="1">
    <location>
        <begin position="6"/>
        <end position="28"/>
    </location>
</feature>
<dbReference type="AlphaFoldDB" id="K8Y1W0"/>
<proteinExistence type="predicted"/>
<keyword evidence="1" id="KW-0812">Transmembrane</keyword>
<sequence>MFSKNYLMIYALILTILCGLFFFLSYFLSPKSNALLQKNPKMREPIVKNTNPIPESKFAVLKPSAFRSKFQNALHSPFQKESVFLLLSLCAWMLLPLFWGLAFFLKTDANVLIVIGCMIWTYYWLKYLFSTDEAV</sequence>
<organism evidence="2 3">
    <name type="scientific">Leptospira santarosai serovar Shermani str. LT 821</name>
    <dbReference type="NCBI Taxonomy" id="758847"/>
    <lineage>
        <taxon>Bacteria</taxon>
        <taxon>Pseudomonadati</taxon>
        <taxon>Spirochaetota</taxon>
        <taxon>Spirochaetia</taxon>
        <taxon>Leptospirales</taxon>
        <taxon>Leptospiraceae</taxon>
        <taxon>Leptospira</taxon>
    </lineage>
</organism>
<accession>K8Y1W0</accession>
<reference evidence="2 3" key="1">
    <citation type="journal article" date="2012" name="Gene">
        <title>Sequence of Leptospira santarosai serovar Shermani genome and prediction of virulence-associated genes.</title>
        <authorList>
            <person name="Chou L.F."/>
            <person name="Chen Y.T."/>
            <person name="Lu C.W."/>
            <person name="Ko Y.C."/>
            <person name="Tang C.Y."/>
            <person name="Pan M.J."/>
            <person name="Tian Y.C."/>
            <person name="Chiu C.H."/>
            <person name="Hung C.C."/>
            <person name="Yang C.W."/>
        </authorList>
    </citation>
    <scope>NUCLEOTIDE SEQUENCE [LARGE SCALE GENOMIC DNA]</scope>
    <source>
        <strain evidence="2">LT 821</strain>
    </source>
</reference>
<dbReference type="PATRIC" id="fig|758847.3.peg.1364"/>
<feature type="transmembrane region" description="Helical" evidence="1">
    <location>
        <begin position="111"/>
        <end position="129"/>
    </location>
</feature>
<dbReference type="KEGG" id="lst:LSS_06499"/>
<dbReference type="NCBIfam" id="NF047665">
    <property type="entry name" value="LIC10362_fam"/>
    <property type="match status" value="1"/>
</dbReference>
<evidence type="ECO:0000313" key="3">
    <source>
        <dbReference type="Proteomes" id="UP000035800"/>
    </source>
</evidence>
<reference evidence="2 3" key="2">
    <citation type="journal article" date="2014" name="Emerg. Microbes Infect.">
        <title>Potential impact on kidney infection: a whole-genome analysis of Leptospira santarosai serovar Shermani.</title>
        <authorList>
            <person name="Chou L.F."/>
            <person name="Chen T.W."/>
            <person name="Ko Y.C."/>
            <person name="Pan M.J."/>
            <person name="Tian Y.C."/>
            <person name="Chiu C.H."/>
            <person name="Tang P."/>
            <person name="Hung C.C."/>
            <person name="Yang C.W."/>
        </authorList>
    </citation>
    <scope>NUCLEOTIDE SEQUENCE</scope>
    <source>
        <strain evidence="2 3">LT 821</strain>
    </source>
</reference>
<protein>
    <submittedName>
        <fullName evidence="2">Uncharacterized protein</fullName>
    </submittedName>
</protein>
<dbReference type="EMBL" id="CP006694">
    <property type="protein sequence ID" value="EKT87484.1"/>
    <property type="molecule type" value="Genomic_DNA"/>
</dbReference>
<feature type="transmembrane region" description="Helical" evidence="1">
    <location>
        <begin position="83"/>
        <end position="105"/>
    </location>
</feature>
<gene>
    <name evidence="2" type="ORF">LSS_06499</name>
</gene>
<evidence type="ECO:0000313" key="2">
    <source>
        <dbReference type="EMBL" id="EKT87484.1"/>
    </source>
</evidence>
<dbReference type="Proteomes" id="UP000035800">
    <property type="component" value="Chromosome I"/>
</dbReference>